<accession>A0A7M1S263</accession>
<organism evidence="1 2">
    <name type="scientific">uncultured phage cr114_1</name>
    <dbReference type="NCBI Taxonomy" id="2772088"/>
    <lineage>
        <taxon>Viruses</taxon>
        <taxon>Duplodnaviria</taxon>
        <taxon>Heunggongvirae</taxon>
        <taxon>Uroviricota</taxon>
        <taxon>Caudoviricetes</taxon>
        <taxon>Crassvirales</taxon>
        <taxon>Suoliviridae</taxon>
        <taxon>Uncouvirinae</taxon>
        <taxon>Aurodevirus</taxon>
        <taxon>Aurodevirus intestinalis</taxon>
    </lineage>
</organism>
<evidence type="ECO:0000313" key="1">
    <source>
        <dbReference type="EMBL" id="QOR59989.1"/>
    </source>
</evidence>
<proteinExistence type="predicted"/>
<dbReference type="GeneID" id="65131454"/>
<dbReference type="Proteomes" id="UP000593725">
    <property type="component" value="Segment"/>
</dbReference>
<evidence type="ECO:0000313" key="2">
    <source>
        <dbReference type="Proteomes" id="UP000593725"/>
    </source>
</evidence>
<keyword evidence="2" id="KW-1185">Reference proteome</keyword>
<name>A0A7M1S263_9CAUD</name>
<reference evidence="1 2" key="1">
    <citation type="submission" date="2020-07" db="EMBL/GenBank/DDBJ databases">
        <title>Taxonomic proposal: Crassvirales, a new order of highly abundant and diverse bacterial viruses.</title>
        <authorList>
            <person name="Shkoporov A.N."/>
            <person name="Stockdale S.R."/>
            <person name="Guerin E."/>
            <person name="Ross R.P."/>
            <person name="Hill C."/>
        </authorList>
    </citation>
    <scope>NUCLEOTIDE SEQUENCE [LARGE SCALE GENOMIC DNA]</scope>
</reference>
<dbReference type="KEGG" id="vg:65131454"/>
<sequence length="64" mass="7442">MNPYLVHMSDRELLELIYMLLLLINVKVSEIDNDSKQFGMNLAADLLGNMMDDLSNNNRKQQKE</sequence>
<dbReference type="RefSeq" id="YP_010112962.1">
    <property type="nucleotide sequence ID" value="NC_055897.1"/>
</dbReference>
<dbReference type="EMBL" id="MT774404">
    <property type="protein sequence ID" value="QOR59989.1"/>
    <property type="molecule type" value="Genomic_DNA"/>
</dbReference>
<protein>
    <submittedName>
        <fullName evidence="1">Uncharacterized protein</fullName>
    </submittedName>
</protein>